<evidence type="ECO:0000313" key="2">
    <source>
        <dbReference type="Proteomes" id="UP000181969"/>
    </source>
</evidence>
<sequence>MLRNFILKRCEEKVKVENKQLRGINNKLLKKVKPLEVENNIIRSKFMNLK</sequence>
<gene>
    <name evidence="1" type="ORF">SAMN05216438_12214</name>
</gene>
<organism evidence="1 2">
    <name type="scientific">Lactococcus garvieae</name>
    <dbReference type="NCBI Taxonomy" id="1363"/>
    <lineage>
        <taxon>Bacteria</taxon>
        <taxon>Bacillati</taxon>
        <taxon>Bacillota</taxon>
        <taxon>Bacilli</taxon>
        <taxon>Lactobacillales</taxon>
        <taxon>Streptococcaceae</taxon>
        <taxon>Lactococcus</taxon>
    </lineage>
</organism>
<protein>
    <submittedName>
        <fullName evidence="1">Uncharacterized protein</fullName>
    </submittedName>
</protein>
<proteinExistence type="predicted"/>
<dbReference type="EMBL" id="FOTJ01000022">
    <property type="protein sequence ID" value="SFL58958.1"/>
    <property type="molecule type" value="Genomic_DNA"/>
</dbReference>
<accession>A0A1I4IX64</accession>
<name>A0A1I4IX64_9LACT</name>
<reference evidence="1 2" key="1">
    <citation type="submission" date="2016-10" db="EMBL/GenBank/DDBJ databases">
        <authorList>
            <person name="de Groot N.N."/>
        </authorList>
    </citation>
    <scope>NUCLEOTIDE SEQUENCE [LARGE SCALE GENOMIC DNA]</scope>
    <source>
        <strain evidence="1 2">M79</strain>
    </source>
</reference>
<evidence type="ECO:0000313" key="1">
    <source>
        <dbReference type="EMBL" id="SFL58958.1"/>
    </source>
</evidence>
<dbReference type="Proteomes" id="UP000181969">
    <property type="component" value="Unassembled WGS sequence"/>
</dbReference>
<dbReference type="AlphaFoldDB" id="A0A1I4IX64"/>